<dbReference type="Proteomes" id="UP000092445">
    <property type="component" value="Unassembled WGS sequence"/>
</dbReference>
<organism evidence="1 2">
    <name type="scientific">Glossina pallidipes</name>
    <name type="common">Tsetse fly</name>
    <dbReference type="NCBI Taxonomy" id="7398"/>
    <lineage>
        <taxon>Eukaryota</taxon>
        <taxon>Metazoa</taxon>
        <taxon>Ecdysozoa</taxon>
        <taxon>Arthropoda</taxon>
        <taxon>Hexapoda</taxon>
        <taxon>Insecta</taxon>
        <taxon>Pterygota</taxon>
        <taxon>Neoptera</taxon>
        <taxon>Endopterygota</taxon>
        <taxon>Diptera</taxon>
        <taxon>Brachycera</taxon>
        <taxon>Muscomorpha</taxon>
        <taxon>Hippoboscoidea</taxon>
        <taxon>Glossinidae</taxon>
        <taxon>Glossina</taxon>
    </lineage>
</organism>
<sequence length="134" mass="15281">MTTHLRHNIHVSHSAKIRQNAFRIVCCKRILRDIRGDVNVIKFQRSDQSSPDVWHDCSYLIIGQNLSSIRMHGREILDFAFRKAFAFEQQQAQIFMGPIGAIALSTNYTAFLAVSIDFVIAEEANDNANDLLFV</sequence>
<protein>
    <submittedName>
        <fullName evidence="1">Uncharacterized protein</fullName>
    </submittedName>
</protein>
<keyword evidence="2" id="KW-1185">Reference proteome</keyword>
<accession>A0A1A9ZML2</accession>
<evidence type="ECO:0000313" key="1">
    <source>
        <dbReference type="EnsemblMetazoa" id="GPAI019343-PA"/>
    </source>
</evidence>
<proteinExistence type="predicted"/>
<dbReference type="EnsemblMetazoa" id="GPAI019343-RA">
    <property type="protein sequence ID" value="GPAI019343-PA"/>
    <property type="gene ID" value="GPAI019343"/>
</dbReference>
<evidence type="ECO:0000313" key="2">
    <source>
        <dbReference type="Proteomes" id="UP000092445"/>
    </source>
</evidence>
<dbReference type="AlphaFoldDB" id="A0A1A9ZML2"/>
<reference evidence="1" key="2">
    <citation type="submission" date="2020-05" db="UniProtKB">
        <authorList>
            <consortium name="EnsemblMetazoa"/>
        </authorList>
    </citation>
    <scope>IDENTIFICATION</scope>
    <source>
        <strain evidence="1">IAEA</strain>
    </source>
</reference>
<reference evidence="2" key="1">
    <citation type="submission" date="2014-03" db="EMBL/GenBank/DDBJ databases">
        <authorList>
            <person name="Aksoy S."/>
            <person name="Warren W."/>
            <person name="Wilson R.K."/>
        </authorList>
    </citation>
    <scope>NUCLEOTIDE SEQUENCE [LARGE SCALE GENOMIC DNA]</scope>
    <source>
        <strain evidence="2">IAEA</strain>
    </source>
</reference>
<dbReference type="VEuPathDB" id="VectorBase:GPAI019343"/>
<name>A0A1A9ZML2_GLOPL</name>